<dbReference type="STRING" id="1392250.A0A2I2G1N4"/>
<feature type="transmembrane region" description="Helical" evidence="6">
    <location>
        <begin position="29"/>
        <end position="48"/>
    </location>
</feature>
<evidence type="ECO:0000256" key="3">
    <source>
        <dbReference type="ARBA" id="ARBA00022989"/>
    </source>
</evidence>
<keyword evidence="4" id="KW-0406">Ion transport</keyword>
<evidence type="ECO:0000313" key="8">
    <source>
        <dbReference type="EMBL" id="PLB46787.1"/>
    </source>
</evidence>
<evidence type="ECO:0000256" key="5">
    <source>
        <dbReference type="ARBA" id="ARBA00023136"/>
    </source>
</evidence>
<protein>
    <recommendedName>
        <fullName evidence="7">Ferric oxidoreductase domain-containing protein</fullName>
    </recommendedName>
</protein>
<evidence type="ECO:0000256" key="1">
    <source>
        <dbReference type="ARBA" id="ARBA00004141"/>
    </source>
</evidence>
<comment type="caution">
    <text evidence="8">The sequence shown here is derived from an EMBL/GenBank/DDBJ whole genome shotgun (WGS) entry which is preliminary data.</text>
</comment>
<evidence type="ECO:0000256" key="4">
    <source>
        <dbReference type="ARBA" id="ARBA00023065"/>
    </source>
</evidence>
<keyword evidence="2 6" id="KW-0812">Transmembrane</keyword>
<dbReference type="RefSeq" id="XP_024702089.1">
    <property type="nucleotide sequence ID" value="XM_024842868.1"/>
</dbReference>
<gene>
    <name evidence="8" type="ORF">P170DRAFT_222927</name>
</gene>
<dbReference type="Proteomes" id="UP000234275">
    <property type="component" value="Unassembled WGS sequence"/>
</dbReference>
<dbReference type="EMBL" id="MSFO01000006">
    <property type="protein sequence ID" value="PLB46787.1"/>
    <property type="molecule type" value="Genomic_DNA"/>
</dbReference>
<feature type="transmembrane region" description="Helical" evidence="6">
    <location>
        <begin position="270"/>
        <end position="288"/>
    </location>
</feature>
<dbReference type="AlphaFoldDB" id="A0A2I2G1N4"/>
<dbReference type="OrthoDB" id="10006946at2759"/>
<feature type="transmembrane region" description="Helical" evidence="6">
    <location>
        <begin position="162"/>
        <end position="184"/>
    </location>
</feature>
<feature type="domain" description="Ferric oxidoreductase" evidence="7">
    <location>
        <begin position="114"/>
        <end position="259"/>
    </location>
</feature>
<feature type="transmembrane region" description="Helical" evidence="6">
    <location>
        <begin position="204"/>
        <end position="224"/>
    </location>
</feature>
<keyword evidence="5 6" id="KW-0472">Membrane</keyword>
<keyword evidence="3 6" id="KW-1133">Transmembrane helix</keyword>
<feature type="transmembrane region" description="Helical" evidence="6">
    <location>
        <begin position="244"/>
        <end position="264"/>
    </location>
</feature>
<dbReference type="VEuPathDB" id="FungiDB:P170DRAFT_222927"/>
<dbReference type="GO" id="GO:0016020">
    <property type="term" value="C:membrane"/>
    <property type="evidence" value="ECO:0007669"/>
    <property type="project" value="UniProtKB-SubCell"/>
</dbReference>
<dbReference type="Pfam" id="PF01794">
    <property type="entry name" value="Ferric_reduct"/>
    <property type="match status" value="1"/>
</dbReference>
<evidence type="ECO:0000256" key="6">
    <source>
        <dbReference type="SAM" id="Phobius"/>
    </source>
</evidence>
<proteinExistence type="predicted"/>
<organism evidence="8 9">
    <name type="scientific">Aspergillus steynii IBT 23096</name>
    <dbReference type="NCBI Taxonomy" id="1392250"/>
    <lineage>
        <taxon>Eukaryota</taxon>
        <taxon>Fungi</taxon>
        <taxon>Dikarya</taxon>
        <taxon>Ascomycota</taxon>
        <taxon>Pezizomycotina</taxon>
        <taxon>Eurotiomycetes</taxon>
        <taxon>Eurotiomycetidae</taxon>
        <taxon>Eurotiales</taxon>
        <taxon>Aspergillaceae</taxon>
        <taxon>Aspergillus</taxon>
        <taxon>Aspergillus subgen. Circumdati</taxon>
    </lineage>
</organism>
<sequence length="290" mass="32586">MSLTWPWHFVTVSPAEKQQRRELLDIRGYYAQGSVLLVIAIVRLYHVYSERTKGAVKPNNRRARKPKSWMDSPPFAGWTETRKQHIVSLLWLVWLVSLSIWNTGDDYLHFTKALGHVALSQLPFQVLMSPALYIAPSKPGAPSPLSVLTAIPQPALTPYHRLLGRTVLSPLLAGHAVLYLSFFIQSSHPDFGSLLAKRIQDSDVQWGLGGITMVTILMVFTRPLSASRGMWSWTTAPIKTKRQVFYITHVLLVGILCFAAYFHVPQAQPFVLEALLGFGINVACGWTVKR</sequence>
<dbReference type="GeneID" id="36550567"/>
<accession>A0A2I2G1N4</accession>
<name>A0A2I2G1N4_9EURO</name>
<keyword evidence="9" id="KW-1185">Reference proteome</keyword>
<dbReference type="InterPro" id="IPR013130">
    <property type="entry name" value="Fe3_Rdtase_TM_dom"/>
</dbReference>
<keyword evidence="4" id="KW-0813">Transport</keyword>
<reference evidence="8 9" key="1">
    <citation type="submission" date="2016-12" db="EMBL/GenBank/DDBJ databases">
        <title>The genomes of Aspergillus section Nigri reveals drivers in fungal speciation.</title>
        <authorList>
            <consortium name="DOE Joint Genome Institute"/>
            <person name="Vesth T.C."/>
            <person name="Nybo J."/>
            <person name="Theobald S."/>
            <person name="Brandl J."/>
            <person name="Frisvad J.C."/>
            <person name="Nielsen K.F."/>
            <person name="Lyhne E.K."/>
            <person name="Kogle M.E."/>
            <person name="Kuo A."/>
            <person name="Riley R."/>
            <person name="Clum A."/>
            <person name="Nolan M."/>
            <person name="Lipzen A."/>
            <person name="Salamov A."/>
            <person name="Henrissat B."/>
            <person name="Wiebenga A."/>
            <person name="De Vries R.P."/>
            <person name="Grigoriev I.V."/>
            <person name="Mortensen U.H."/>
            <person name="Andersen M.R."/>
            <person name="Baker S.E."/>
        </authorList>
    </citation>
    <scope>NUCLEOTIDE SEQUENCE [LARGE SCALE GENOMIC DNA]</scope>
    <source>
        <strain evidence="8 9">IBT 23096</strain>
    </source>
</reference>
<evidence type="ECO:0000259" key="7">
    <source>
        <dbReference type="Pfam" id="PF01794"/>
    </source>
</evidence>
<dbReference type="GO" id="GO:0006811">
    <property type="term" value="P:monoatomic ion transport"/>
    <property type="evidence" value="ECO:0007669"/>
    <property type="project" value="UniProtKB-KW"/>
</dbReference>
<evidence type="ECO:0000313" key="9">
    <source>
        <dbReference type="Proteomes" id="UP000234275"/>
    </source>
</evidence>
<evidence type="ECO:0000256" key="2">
    <source>
        <dbReference type="ARBA" id="ARBA00022692"/>
    </source>
</evidence>
<dbReference type="GO" id="GO:0016491">
    <property type="term" value="F:oxidoreductase activity"/>
    <property type="evidence" value="ECO:0007669"/>
    <property type="project" value="UniProtKB-ARBA"/>
</dbReference>
<comment type="subcellular location">
    <subcellularLocation>
        <location evidence="1">Membrane</location>
        <topology evidence="1">Multi-pass membrane protein</topology>
    </subcellularLocation>
</comment>